<evidence type="ECO:0000313" key="3">
    <source>
        <dbReference type="Proteomes" id="UP000738349"/>
    </source>
</evidence>
<evidence type="ECO:0000313" key="2">
    <source>
        <dbReference type="EMBL" id="KAH7124217.1"/>
    </source>
</evidence>
<dbReference type="EMBL" id="JAGMUV010000022">
    <property type="protein sequence ID" value="KAH7124217.1"/>
    <property type="molecule type" value="Genomic_DNA"/>
</dbReference>
<dbReference type="OrthoDB" id="2922289at2759"/>
<comment type="caution">
    <text evidence="2">The sequence shown here is derived from an EMBL/GenBank/DDBJ whole genome shotgun (WGS) entry which is preliminary data.</text>
</comment>
<reference evidence="2" key="1">
    <citation type="journal article" date="2021" name="Nat. Commun.">
        <title>Genetic determinants of endophytism in the Arabidopsis root mycobiome.</title>
        <authorList>
            <person name="Mesny F."/>
            <person name="Miyauchi S."/>
            <person name="Thiergart T."/>
            <person name="Pickel B."/>
            <person name="Atanasova L."/>
            <person name="Karlsson M."/>
            <person name="Huettel B."/>
            <person name="Barry K.W."/>
            <person name="Haridas S."/>
            <person name="Chen C."/>
            <person name="Bauer D."/>
            <person name="Andreopoulos W."/>
            <person name="Pangilinan J."/>
            <person name="LaButti K."/>
            <person name="Riley R."/>
            <person name="Lipzen A."/>
            <person name="Clum A."/>
            <person name="Drula E."/>
            <person name="Henrissat B."/>
            <person name="Kohler A."/>
            <person name="Grigoriev I.V."/>
            <person name="Martin F.M."/>
            <person name="Hacquard S."/>
        </authorList>
    </citation>
    <scope>NUCLEOTIDE SEQUENCE</scope>
    <source>
        <strain evidence="2">MPI-CAGE-AT-0147</strain>
    </source>
</reference>
<dbReference type="PANTHER" id="PTHR40788:SF2">
    <property type="entry name" value="CLR5 DOMAIN-CONTAINING PROTEIN"/>
    <property type="match status" value="1"/>
</dbReference>
<dbReference type="Proteomes" id="UP000738349">
    <property type="component" value="Unassembled WGS sequence"/>
</dbReference>
<feature type="compositionally biased region" description="Polar residues" evidence="1">
    <location>
        <begin position="719"/>
        <end position="747"/>
    </location>
</feature>
<feature type="region of interest" description="Disordered" evidence="1">
    <location>
        <begin position="1"/>
        <end position="24"/>
    </location>
</feature>
<name>A0A9P9IKZ4_9HYPO</name>
<dbReference type="AlphaFoldDB" id="A0A9P9IKZ4"/>
<gene>
    <name evidence="2" type="ORF">EDB81DRAFT_812100</name>
</gene>
<keyword evidence="3" id="KW-1185">Reference proteome</keyword>
<accession>A0A9P9IKZ4</accession>
<sequence length="849" mass="96755">MERQTNHHFDPFDPKYDDSDGDDADLGNIDWDDPASFMAAMGGPIPISLSPTAVRREATQRLRNIFSSYEILVKILARHEETIQKRWTKKTRQQRLRILLKAWPDMPTSHRPDFEAFTKESPEQRERGTQHADSFMWPYINLEDLSQTRLLLLLLNARGHNPPSAFAGADNDAMHLGKVSRAIVPIFLNEHIMVLNGADSAEEYGKLLAWEDHEDAFEWMHTRKQYIPGEGLVILQAQERLLGFLVECCQELLHDIPADIMTSDSFPIQPAPPMKSESESLGFESLAVMAAEAPYRLPAQLDLGRIESLLGARASAAEDHLWTLREDPSYFAQQLLETRDHRQEMMKDTLGHPHPTTRRNCDTILWARVIGNVLTDAYLALELFSELHRQTRELQLLQQKYATTISPSKDLPKDYLLALLKFRYYLNQGAKGPLNLLKVVVVASPPMRKFYVREPSNDINSTKIAIKSKPGQKMTKVEGRLIWLLRTLWEDDKDLFFAGLSLVVDELERLLRAEQPAQELVSGYVMRVIGDISIIAQCLRQLNLYQPWAQNFENAAVDWEDDIENNFTQATKPWGQILAALREQNLILVAKLGEPSPGKFTYPISKRRTRENVDALRLAELNLDKVWIQADRVMYAAEINLDGTSIQRLLSQPRMLRRTPEWIEPTVKVKEEQVSDPDSDALIEPFSTLFSGLSQVSAGKITRSHLSPPIEPKVKVKTRGTTSKPQIDSTEASETTGHSPGDTQSSFPVDSRALKVFRTLFFNPTMTSTPAEVPWKDFLHAMISAGFKVEKLYGSVWQFSPTNLDVERSIHFHEPHPKGKLAFEVARRYGRRLNRAYGWFGGMFVLKEK</sequence>
<evidence type="ECO:0000256" key="1">
    <source>
        <dbReference type="SAM" id="MobiDB-lite"/>
    </source>
</evidence>
<feature type="compositionally biased region" description="Basic and acidic residues" evidence="1">
    <location>
        <begin position="1"/>
        <end position="18"/>
    </location>
</feature>
<protein>
    <submittedName>
        <fullName evidence="2">Uncharacterized protein</fullName>
    </submittedName>
</protein>
<dbReference type="PANTHER" id="PTHR40788">
    <property type="entry name" value="CLR5 DOMAIN-CONTAINING PROTEIN-RELATED"/>
    <property type="match status" value="1"/>
</dbReference>
<proteinExistence type="predicted"/>
<feature type="region of interest" description="Disordered" evidence="1">
    <location>
        <begin position="702"/>
        <end position="747"/>
    </location>
</feature>
<organism evidence="2 3">
    <name type="scientific">Dactylonectria macrodidyma</name>
    <dbReference type="NCBI Taxonomy" id="307937"/>
    <lineage>
        <taxon>Eukaryota</taxon>
        <taxon>Fungi</taxon>
        <taxon>Dikarya</taxon>
        <taxon>Ascomycota</taxon>
        <taxon>Pezizomycotina</taxon>
        <taxon>Sordariomycetes</taxon>
        <taxon>Hypocreomycetidae</taxon>
        <taxon>Hypocreales</taxon>
        <taxon>Nectriaceae</taxon>
        <taxon>Dactylonectria</taxon>
    </lineage>
</organism>